<dbReference type="Gene3D" id="6.20.20.10">
    <property type="match status" value="1"/>
</dbReference>
<dbReference type="Proteomes" id="UP000693794">
    <property type="component" value="Segment"/>
</dbReference>
<evidence type="ECO:0000313" key="2">
    <source>
        <dbReference type="Proteomes" id="UP000693794"/>
    </source>
</evidence>
<proteinExistence type="predicted"/>
<dbReference type="EMBL" id="MT732458">
    <property type="protein sequence ID" value="QQV90533.1"/>
    <property type="molecule type" value="Genomic_DNA"/>
</dbReference>
<name>A0A8E5E9J4_9CAUD</name>
<gene>
    <name evidence="1" type="ORF">Danklef1_50</name>
</gene>
<protein>
    <submittedName>
        <fullName evidence="1">DNA injection channel protein A</fullName>
    </submittedName>
</protein>
<accession>A0A8E5E9J4</accession>
<keyword evidence="2" id="KW-1185">Reference proteome</keyword>
<evidence type="ECO:0000313" key="1">
    <source>
        <dbReference type="EMBL" id="QQV90533.1"/>
    </source>
</evidence>
<sequence>MNKFDNALNVLVRDQDFREWMNKPFTIEDNVYSTNSHSIIQISKDKPSLYDDILNKQMITKIQGFFDIKSVGLFKISVLDLKEAIEKVPLVDEVENADTKGNCLECEGSGEVEWEYEGYEGYEKMDDCPVCYGKGTIIEEKQRKTGRKIKADNCFINIGVFRYRTKTIEDLIKISDFLDCKVIKVINQDNPNKATLFQISEAKIFSMPIQNSDKDKVIASFNK</sequence>
<reference evidence="1" key="1">
    <citation type="submission" date="2020-07" db="EMBL/GenBank/DDBJ databases">
        <title>Highly diverse flavobacterial phages as mortality factor during North Sea spring blooms.</title>
        <authorList>
            <person name="Bartlau N."/>
            <person name="Wichels A."/>
            <person name="Krohne G."/>
            <person name="Adriaenssens E.M."/>
            <person name="Heins A."/>
            <person name="Fuchs B.M."/>
            <person name="Amann R."/>
            <person name="Moraru C."/>
        </authorList>
    </citation>
    <scope>NUCLEOTIDE SEQUENCE</scope>
</reference>
<organism evidence="1 2">
    <name type="scientific">Polaribacter phage Danklef_1</name>
    <dbReference type="NCBI Taxonomy" id="2745646"/>
    <lineage>
        <taxon>Viruses</taxon>
        <taxon>Duplodnaviria</taxon>
        <taxon>Heunggongvirae</taxon>
        <taxon>Uroviricota</taxon>
        <taxon>Caudoviricetes</taxon>
        <taxon>Forsetiviridae</taxon>
        <taxon>Freyavirus</taxon>
        <taxon>Freyavirus danklef</taxon>
    </lineage>
</organism>